<comment type="caution">
    <text evidence="1">The sequence shown here is derived from an EMBL/GenBank/DDBJ whole genome shotgun (WGS) entry which is preliminary data.</text>
</comment>
<dbReference type="InterPro" id="IPR010921">
    <property type="entry name" value="Trp_repressor/repl_initiator"/>
</dbReference>
<dbReference type="Gene3D" id="1.10.1270.10">
    <property type="entry name" value="TrpR-like"/>
    <property type="match status" value="1"/>
</dbReference>
<reference evidence="1 2" key="1">
    <citation type="journal article" date="2016" name="Nat. Commun.">
        <title>Thousands of microbial genomes shed light on interconnected biogeochemical processes in an aquifer system.</title>
        <authorList>
            <person name="Anantharaman K."/>
            <person name="Brown C.T."/>
            <person name="Hug L.A."/>
            <person name="Sharon I."/>
            <person name="Castelle C.J."/>
            <person name="Probst A.J."/>
            <person name="Thomas B.C."/>
            <person name="Singh A."/>
            <person name="Wilkins M.J."/>
            <person name="Karaoz U."/>
            <person name="Brodie E.L."/>
            <person name="Williams K.H."/>
            <person name="Hubbard S.S."/>
            <person name="Banfield J.F."/>
        </authorList>
    </citation>
    <scope>NUCLEOTIDE SEQUENCE [LARGE SCALE GENOMIC DNA]</scope>
</reference>
<proteinExistence type="predicted"/>
<dbReference type="SUPFAM" id="SSF48295">
    <property type="entry name" value="TrpR-like"/>
    <property type="match status" value="1"/>
</dbReference>
<dbReference type="Pfam" id="PF01371">
    <property type="entry name" value="Trp_repressor"/>
    <property type="match status" value="1"/>
</dbReference>
<dbReference type="GO" id="GO:0043565">
    <property type="term" value="F:sequence-specific DNA binding"/>
    <property type="evidence" value="ECO:0007669"/>
    <property type="project" value="InterPro"/>
</dbReference>
<evidence type="ECO:0000313" key="2">
    <source>
        <dbReference type="Proteomes" id="UP000177682"/>
    </source>
</evidence>
<accession>A0A1F5PIM2</accession>
<organism evidence="1 2">
    <name type="scientific">Candidatus Doudnabacteria bacterium RIFCSPHIGHO2_12_FULL_48_16</name>
    <dbReference type="NCBI Taxonomy" id="1817838"/>
    <lineage>
        <taxon>Bacteria</taxon>
        <taxon>Candidatus Doudnaibacteriota</taxon>
    </lineage>
</organism>
<dbReference type="AlphaFoldDB" id="A0A1F5PIM2"/>
<dbReference type="EMBL" id="MFEY01000008">
    <property type="protein sequence ID" value="OGE89798.1"/>
    <property type="molecule type" value="Genomic_DNA"/>
</dbReference>
<evidence type="ECO:0000313" key="1">
    <source>
        <dbReference type="EMBL" id="OGE89798.1"/>
    </source>
</evidence>
<sequence>MTKLSRTSLDLKDFGRYINNVWSVFTLLDSKEDVRAFFHSLFTHTEYKMFAKRLEIARRLIEGETYESIARDLKVTEHTIASISNILARDGYGFKIAHQKLQGLDQAHQKKREQRQDYLERKRWPKFREQILVEGLVKAGTAKVSSLLRKRTRQSTARKQLSV</sequence>
<gene>
    <name evidence="1" type="ORF">A3E29_00215</name>
</gene>
<dbReference type="InterPro" id="IPR038116">
    <property type="entry name" value="TrpR-like_sf"/>
</dbReference>
<dbReference type="GO" id="GO:0003700">
    <property type="term" value="F:DNA-binding transcription factor activity"/>
    <property type="evidence" value="ECO:0007669"/>
    <property type="project" value="InterPro"/>
</dbReference>
<evidence type="ECO:0008006" key="3">
    <source>
        <dbReference type="Google" id="ProtNLM"/>
    </source>
</evidence>
<protein>
    <recommendedName>
        <fullName evidence="3">TrpR like protein, YerC/YecD</fullName>
    </recommendedName>
</protein>
<dbReference type="InterPro" id="IPR000831">
    <property type="entry name" value="Trp_repress"/>
</dbReference>
<dbReference type="Proteomes" id="UP000177682">
    <property type="component" value="Unassembled WGS sequence"/>
</dbReference>
<name>A0A1F5PIM2_9BACT</name>